<protein>
    <submittedName>
        <fullName evidence="2">Uncharacterized protein</fullName>
    </submittedName>
</protein>
<organism evidence="2 3">
    <name type="scientific">Salmonella phage Sw2</name>
    <dbReference type="NCBI Taxonomy" id="2316014"/>
    <lineage>
        <taxon>Viruses</taxon>
        <taxon>Duplodnaviria</taxon>
        <taxon>Heunggongvirae</taxon>
        <taxon>Uroviricota</taxon>
        <taxon>Caudoviricetes</taxon>
        <taxon>Demerecviridae</taxon>
        <taxon>Markadamsvirinae</taxon>
        <taxon>Epseptimavirus</taxon>
        <taxon>Epseptimavirus Sw2</taxon>
    </lineage>
</organism>
<name>A0A385IPC2_9CAUD</name>
<feature type="region of interest" description="Disordered" evidence="1">
    <location>
        <begin position="1"/>
        <end position="25"/>
    </location>
</feature>
<dbReference type="EMBL" id="MH631454">
    <property type="protein sequence ID" value="AXY85049.1"/>
    <property type="molecule type" value="Genomic_DNA"/>
</dbReference>
<gene>
    <name evidence="2" type="ORF">CPT_Sw2_147</name>
</gene>
<proteinExistence type="predicted"/>
<evidence type="ECO:0000313" key="3">
    <source>
        <dbReference type="Proteomes" id="UP000262764"/>
    </source>
</evidence>
<dbReference type="Proteomes" id="UP000262764">
    <property type="component" value="Segment"/>
</dbReference>
<accession>A0A385IPC2</accession>
<evidence type="ECO:0000256" key="1">
    <source>
        <dbReference type="SAM" id="MobiDB-lite"/>
    </source>
</evidence>
<evidence type="ECO:0000313" key="2">
    <source>
        <dbReference type="EMBL" id="AXY85049.1"/>
    </source>
</evidence>
<keyword evidence="3" id="KW-1185">Reference proteome</keyword>
<reference evidence="2" key="1">
    <citation type="submission" date="2018-07" db="EMBL/GenBank/DDBJ databases">
        <title>Complete genome of Salmonella siphophage Sw2.</title>
        <authorList>
            <person name="Nguyen Q.X."/>
            <person name="Xie Y."/>
            <person name="Liu M."/>
            <person name="Gill J."/>
        </authorList>
    </citation>
    <scope>NUCLEOTIDE SEQUENCE [LARGE SCALE GENOMIC DNA]</scope>
</reference>
<sequence length="71" mass="8603">MSHPNKGKMGDMGSDPRFYKSPKRHPDDIIVWPDKTWCYREELWEMDYMSDDFCVIYIDTPEHKAFLEENE</sequence>